<evidence type="ECO:0000313" key="1">
    <source>
        <dbReference type="EMBL" id="JAI04837.1"/>
    </source>
</evidence>
<proteinExistence type="predicted"/>
<accession>A0A0E9XR01</accession>
<name>A0A0E9XR01_ANGAN</name>
<reference evidence="1" key="2">
    <citation type="journal article" date="2015" name="Fish Shellfish Immunol.">
        <title>Early steps in the European eel (Anguilla anguilla)-Vibrio vulnificus interaction in the gills: Role of the RtxA13 toxin.</title>
        <authorList>
            <person name="Callol A."/>
            <person name="Pajuelo D."/>
            <person name="Ebbesson L."/>
            <person name="Teles M."/>
            <person name="MacKenzie S."/>
            <person name="Amaro C."/>
        </authorList>
    </citation>
    <scope>NUCLEOTIDE SEQUENCE</scope>
</reference>
<organism evidence="1">
    <name type="scientific">Anguilla anguilla</name>
    <name type="common">European freshwater eel</name>
    <name type="synonym">Muraena anguilla</name>
    <dbReference type="NCBI Taxonomy" id="7936"/>
    <lineage>
        <taxon>Eukaryota</taxon>
        <taxon>Metazoa</taxon>
        <taxon>Chordata</taxon>
        <taxon>Craniata</taxon>
        <taxon>Vertebrata</taxon>
        <taxon>Euteleostomi</taxon>
        <taxon>Actinopterygii</taxon>
        <taxon>Neopterygii</taxon>
        <taxon>Teleostei</taxon>
        <taxon>Anguilliformes</taxon>
        <taxon>Anguillidae</taxon>
        <taxon>Anguilla</taxon>
    </lineage>
</organism>
<protein>
    <submittedName>
        <fullName evidence="1">Uncharacterized protein</fullName>
    </submittedName>
</protein>
<reference evidence="1" key="1">
    <citation type="submission" date="2014-11" db="EMBL/GenBank/DDBJ databases">
        <authorList>
            <person name="Amaro Gonzalez C."/>
        </authorList>
    </citation>
    <scope>NUCLEOTIDE SEQUENCE</scope>
</reference>
<dbReference type="EMBL" id="GBXM01003741">
    <property type="protein sequence ID" value="JAI04837.1"/>
    <property type="molecule type" value="Transcribed_RNA"/>
</dbReference>
<dbReference type="AlphaFoldDB" id="A0A0E9XR01"/>
<sequence length="57" mass="6320">MLYIFGVSNCVDETPLPPSRVCDYGVSGNWFSVRRTDSGKTSLERKTLPRLSGPLCL</sequence>